<dbReference type="GO" id="GO:0005524">
    <property type="term" value="F:ATP binding"/>
    <property type="evidence" value="ECO:0007669"/>
    <property type="project" value="InterPro"/>
</dbReference>
<dbReference type="OrthoDB" id="1668230at2759"/>
<dbReference type="AlphaFoldDB" id="A0A9N9F4H0"/>
<evidence type="ECO:0000259" key="5">
    <source>
        <dbReference type="PROSITE" id="PS50011"/>
    </source>
</evidence>
<feature type="domain" description="Protein kinase" evidence="5">
    <location>
        <begin position="566"/>
        <end position="874"/>
    </location>
</feature>
<dbReference type="SUPFAM" id="SSF56112">
    <property type="entry name" value="Protein kinase-like (PK-like)"/>
    <property type="match status" value="2"/>
</dbReference>
<keyword evidence="7" id="KW-1185">Reference proteome</keyword>
<reference evidence="6" key="1">
    <citation type="submission" date="2021-06" db="EMBL/GenBank/DDBJ databases">
        <authorList>
            <person name="Kallberg Y."/>
            <person name="Tangrot J."/>
            <person name="Rosling A."/>
        </authorList>
    </citation>
    <scope>NUCLEOTIDE SEQUENCE</scope>
    <source>
        <strain evidence="6">CL551</strain>
    </source>
</reference>
<dbReference type="Gene3D" id="1.10.510.10">
    <property type="entry name" value="Transferase(Phosphotransferase) domain 1"/>
    <property type="match status" value="3"/>
</dbReference>
<accession>A0A9N9F4H0</accession>
<proteinExistence type="predicted"/>
<evidence type="ECO:0000313" key="6">
    <source>
        <dbReference type="EMBL" id="CAG8508531.1"/>
    </source>
</evidence>
<dbReference type="Proteomes" id="UP000789342">
    <property type="component" value="Unassembled WGS sequence"/>
</dbReference>
<dbReference type="PROSITE" id="PS50011">
    <property type="entry name" value="PROTEIN_KINASE_DOM"/>
    <property type="match status" value="2"/>
</dbReference>
<keyword evidence="2" id="KW-0547">Nucleotide-binding</keyword>
<name>A0A9N9F4H0_9GLOM</name>
<comment type="caution">
    <text evidence="6">The sequence shown here is derived from an EMBL/GenBank/DDBJ whole genome shotgun (WGS) entry which is preliminary data.</text>
</comment>
<dbReference type="PANTHER" id="PTHR44329:SF288">
    <property type="entry name" value="MITOGEN-ACTIVATED PROTEIN KINASE KINASE KINASE 20"/>
    <property type="match status" value="1"/>
</dbReference>
<keyword evidence="4" id="KW-0067">ATP-binding</keyword>
<dbReference type="InterPro" id="IPR051681">
    <property type="entry name" value="Ser/Thr_Kinases-Pseudokinases"/>
</dbReference>
<gene>
    <name evidence="6" type="ORF">AMORRO_LOCUS3608</name>
</gene>
<evidence type="ECO:0000256" key="3">
    <source>
        <dbReference type="ARBA" id="ARBA00022777"/>
    </source>
</evidence>
<dbReference type="InterPro" id="IPR000719">
    <property type="entry name" value="Prot_kinase_dom"/>
</dbReference>
<dbReference type="Pfam" id="PF07714">
    <property type="entry name" value="PK_Tyr_Ser-Thr"/>
    <property type="match status" value="2"/>
</dbReference>
<evidence type="ECO:0000256" key="1">
    <source>
        <dbReference type="ARBA" id="ARBA00022679"/>
    </source>
</evidence>
<evidence type="ECO:0000256" key="4">
    <source>
        <dbReference type="ARBA" id="ARBA00022840"/>
    </source>
</evidence>
<keyword evidence="1" id="KW-0808">Transferase</keyword>
<sequence length="874" mass="100921">MSLTERIASASADFTLNILSSSPKVENSGNNDSTNLYIQDDESDLSEEEMELLDDDGFIDSEEEQDLSLNDIDNEPYGRCVCSRPFTSKLWCPDCQRDIYKQKKWLTDNPIIEANLRILQDRVHCPFCTLDFIDYKAGFKNVENIGKNLTAEPLFSKIGFKEISGADPTRVFLKDIGTTNCCKDYLNEISCADCPYELGNLLPYYGVTQNQENQIYLVMPYVPNGSLRDYLRKPENHQSFPWFLRLAFLHNLAEAIAGLHDKQIVHKNLHPNNILIGKNIESPVISDVGLSTSLSEIFGVLPYIDPSTYASDYGKESNVYSFAFVMYEVATFNLPFSNVAHDESLAEQIVNGLRPSIPEEVPIYFEELMKMCWDAQPTERPTMKQVSNILKYWRNHQIVPNFHATISCEFSADGKEDTTLFDSFQNARSYPMTDSEISKGYDTRAFDCSRQYSFTSEFKCKPKNQTKHQQKPRNDPIKKYIIPYEGPLIFRNDSGAPVQNIVSCSNCNINQHNPTWWCNTCETLRLRDKFGSWTSGNKYIDKFIQYTQMLAPSREGCMEWIPFSDLEVTRQVGQGGFSRVLHAVWNSGPMVKWNKQKQAYDRKNNVDVALKQLKDSQNINWGFFQELIAHLHCESKNFVLRCYGITRDPKSKEYIMVCDYAREGNLREYIHNKFDRITWLERYELLQSIANGLERIHDEGWVHRDLHTGNLLLEPCSVSEKIVIGDLGMCKPANYIRDGWRPGIMENAPESYVELMWRCWESDPKKRPNINEISTTLTFMKDVELVRLYANESYMWEFPHDSDGNENNNERLDKGGGKNLNKEYVINSEAFYTSRIFSMLEIERDLENLDLVDSDKDLIPEEISIMTLSQLELI</sequence>
<evidence type="ECO:0000256" key="2">
    <source>
        <dbReference type="ARBA" id="ARBA00022741"/>
    </source>
</evidence>
<dbReference type="PANTHER" id="PTHR44329">
    <property type="entry name" value="SERINE/THREONINE-PROTEIN KINASE TNNI3K-RELATED"/>
    <property type="match status" value="1"/>
</dbReference>
<protein>
    <submittedName>
        <fullName evidence="6">5192_t:CDS:1</fullName>
    </submittedName>
</protein>
<organism evidence="6 7">
    <name type="scientific">Acaulospora morrowiae</name>
    <dbReference type="NCBI Taxonomy" id="94023"/>
    <lineage>
        <taxon>Eukaryota</taxon>
        <taxon>Fungi</taxon>
        <taxon>Fungi incertae sedis</taxon>
        <taxon>Mucoromycota</taxon>
        <taxon>Glomeromycotina</taxon>
        <taxon>Glomeromycetes</taxon>
        <taxon>Diversisporales</taxon>
        <taxon>Acaulosporaceae</taxon>
        <taxon>Acaulospora</taxon>
    </lineage>
</organism>
<dbReference type="CDD" id="cd00180">
    <property type="entry name" value="PKc"/>
    <property type="match status" value="1"/>
</dbReference>
<dbReference type="InterPro" id="IPR011009">
    <property type="entry name" value="Kinase-like_dom_sf"/>
</dbReference>
<dbReference type="InterPro" id="IPR001245">
    <property type="entry name" value="Ser-Thr/Tyr_kinase_cat_dom"/>
</dbReference>
<dbReference type="EMBL" id="CAJVPV010001801">
    <property type="protein sequence ID" value="CAG8508531.1"/>
    <property type="molecule type" value="Genomic_DNA"/>
</dbReference>
<evidence type="ECO:0000313" key="7">
    <source>
        <dbReference type="Proteomes" id="UP000789342"/>
    </source>
</evidence>
<keyword evidence="3" id="KW-0418">Kinase</keyword>
<dbReference type="GO" id="GO:0004674">
    <property type="term" value="F:protein serine/threonine kinase activity"/>
    <property type="evidence" value="ECO:0007669"/>
    <property type="project" value="TreeGrafter"/>
</dbReference>
<feature type="domain" description="Protein kinase" evidence="5">
    <location>
        <begin position="139"/>
        <end position="399"/>
    </location>
</feature>